<dbReference type="Proteomes" id="UP000034749">
    <property type="component" value="Unassembled WGS sequence"/>
</dbReference>
<gene>
    <name evidence="1" type="ORF">UU24_C0037G0012</name>
</gene>
<reference evidence="1 2" key="1">
    <citation type="journal article" date="2015" name="Nature">
        <title>rRNA introns, odd ribosomes, and small enigmatic genomes across a large radiation of phyla.</title>
        <authorList>
            <person name="Brown C.T."/>
            <person name="Hug L.A."/>
            <person name="Thomas B.C."/>
            <person name="Sharon I."/>
            <person name="Castelle C.J."/>
            <person name="Singh A."/>
            <person name="Wilkins M.J."/>
            <person name="Williams K.H."/>
            <person name="Banfield J.F."/>
        </authorList>
    </citation>
    <scope>NUCLEOTIDE SEQUENCE [LARGE SCALE GENOMIC DNA]</scope>
</reference>
<protein>
    <submittedName>
        <fullName evidence="1">Uncharacterized protein</fullName>
    </submittedName>
</protein>
<evidence type="ECO:0000313" key="1">
    <source>
        <dbReference type="EMBL" id="KKR78440.1"/>
    </source>
</evidence>
<sequence>MSTVTLPKIEYMSLKTRAEAFDKMVAHINPNFFFVPTEKSRKKIISEFSQTKLYNKKFLKSLNNGLERSTFFTK</sequence>
<name>A0A0G0W2A3_9BACT</name>
<comment type="caution">
    <text evidence="1">The sequence shown here is derived from an EMBL/GenBank/DDBJ whole genome shotgun (WGS) entry which is preliminary data.</text>
</comment>
<organism evidence="1 2">
    <name type="scientific">Candidatus Nomurabacteria bacterium GW2011_GWA2_40_9</name>
    <dbReference type="NCBI Taxonomy" id="1618734"/>
    <lineage>
        <taxon>Bacteria</taxon>
        <taxon>Candidatus Nomuraibacteriota</taxon>
    </lineage>
</organism>
<dbReference type="EMBL" id="LBZW01000037">
    <property type="protein sequence ID" value="KKR78440.1"/>
    <property type="molecule type" value="Genomic_DNA"/>
</dbReference>
<proteinExistence type="predicted"/>
<accession>A0A0G0W2A3</accession>
<dbReference type="AlphaFoldDB" id="A0A0G0W2A3"/>
<evidence type="ECO:0000313" key="2">
    <source>
        <dbReference type="Proteomes" id="UP000034749"/>
    </source>
</evidence>